<comment type="caution">
    <text evidence="2">The sequence shown here is derived from an EMBL/GenBank/DDBJ whole genome shotgun (WGS) entry which is preliminary data.</text>
</comment>
<sequence length="264" mass="29745">MSGRSPEPLAQWLLLDAPLAPQVQATLRQGFAHQHQVWLFEATEFQPVREQGPLLVALAGSPALTALCHSDPQTWRGLLIGCEAPVERLLAHLRCMLTVSVGLHHRALFGFYNTQTASYFFDACDAAQLSCWLGPIHRLRWYGGSWADRALGSLGWQQLRNPGLAVTPLAVDQSLTALQQKRLRTCLLEQHAWRWSRALNADYAALWRHVQEGLGLGFSERAVLDGWLWLRLQHPRAPLVPPPAGLTPQQRLDHLHRLWQRDAP</sequence>
<protein>
    <submittedName>
        <fullName evidence="2">DUF4123 domain-containing protein</fullName>
    </submittedName>
</protein>
<organism evidence="2 3">
    <name type="scientific">Pseudomonas ekonensis</name>
    <dbReference type="NCBI Taxonomy" id="2842353"/>
    <lineage>
        <taxon>Bacteria</taxon>
        <taxon>Pseudomonadati</taxon>
        <taxon>Pseudomonadota</taxon>
        <taxon>Gammaproteobacteria</taxon>
        <taxon>Pseudomonadales</taxon>
        <taxon>Pseudomonadaceae</taxon>
        <taxon>Pseudomonas</taxon>
    </lineage>
</organism>
<gene>
    <name evidence="2" type="ORF">KVG96_21385</name>
</gene>
<evidence type="ECO:0000313" key="3">
    <source>
        <dbReference type="Proteomes" id="UP000765224"/>
    </source>
</evidence>
<dbReference type="RefSeq" id="WP_217893816.1">
    <property type="nucleotide sequence ID" value="NZ_JAHSTS010000002.1"/>
</dbReference>
<keyword evidence="3" id="KW-1185">Reference proteome</keyword>
<evidence type="ECO:0000259" key="1">
    <source>
        <dbReference type="Pfam" id="PF13503"/>
    </source>
</evidence>
<dbReference type="InterPro" id="IPR025391">
    <property type="entry name" value="DUF4123"/>
</dbReference>
<name>A0ABS6PJ50_9PSED</name>
<dbReference type="Proteomes" id="UP000765224">
    <property type="component" value="Unassembled WGS sequence"/>
</dbReference>
<accession>A0ABS6PJ50</accession>
<evidence type="ECO:0000313" key="2">
    <source>
        <dbReference type="EMBL" id="MBV4460514.1"/>
    </source>
</evidence>
<proteinExistence type="predicted"/>
<dbReference type="EMBL" id="JAHSTS010000002">
    <property type="protein sequence ID" value="MBV4460514.1"/>
    <property type="molecule type" value="Genomic_DNA"/>
</dbReference>
<feature type="domain" description="DUF4123" evidence="1">
    <location>
        <begin position="12"/>
        <end position="130"/>
    </location>
</feature>
<reference evidence="2 3" key="1">
    <citation type="submission" date="2021-06" db="EMBL/GenBank/DDBJ databases">
        <title>Updating the genus Pseudomonas: Description of 43 new species and partition of the Pseudomonas putida group.</title>
        <authorList>
            <person name="Girard L."/>
            <person name="Lood C."/>
            <person name="Vandamme P."/>
            <person name="Rokni-Zadeh H."/>
            <person name="Van Noort V."/>
            <person name="Hofte M."/>
            <person name="Lavigne R."/>
            <person name="De Mot R."/>
        </authorList>
    </citation>
    <scope>NUCLEOTIDE SEQUENCE [LARGE SCALE GENOMIC DNA]</scope>
    <source>
        <strain evidence="2 3">COR58</strain>
    </source>
</reference>
<dbReference type="Pfam" id="PF13503">
    <property type="entry name" value="DUF4123"/>
    <property type="match status" value="1"/>
</dbReference>